<evidence type="ECO:0000256" key="4">
    <source>
        <dbReference type="ARBA" id="ARBA00022692"/>
    </source>
</evidence>
<comment type="similarity">
    <text evidence="7">Belongs to the TRAP transporter large permease family.</text>
</comment>
<organism evidence="9 10">
    <name type="scientific">Halomonas salipaludis</name>
    <dbReference type="NCBI Taxonomy" id="2032625"/>
    <lineage>
        <taxon>Bacteria</taxon>
        <taxon>Pseudomonadati</taxon>
        <taxon>Pseudomonadota</taxon>
        <taxon>Gammaproteobacteria</taxon>
        <taxon>Oceanospirillales</taxon>
        <taxon>Halomonadaceae</taxon>
        <taxon>Halomonas</taxon>
    </lineage>
</organism>
<dbReference type="PIRSF" id="PIRSF006066">
    <property type="entry name" value="HI0050"/>
    <property type="match status" value="1"/>
</dbReference>
<protein>
    <recommendedName>
        <fullName evidence="7">TRAP transporter large permease protein</fullName>
    </recommendedName>
</protein>
<reference evidence="9 10" key="1">
    <citation type="submission" date="2017-08" db="EMBL/GenBank/DDBJ databases">
        <title>Halomonas alkalisoli sp. nov., isolated from saline alkaline soil.</title>
        <authorList>
            <person name="Wang D."/>
            <person name="Zhang G."/>
        </authorList>
    </citation>
    <scope>NUCLEOTIDE SEQUENCE [LARGE SCALE GENOMIC DNA]</scope>
    <source>
        <strain evidence="9 10">WRN001</strain>
    </source>
</reference>
<keyword evidence="3 7" id="KW-0997">Cell inner membrane</keyword>
<dbReference type="PANTHER" id="PTHR33362:SF2">
    <property type="entry name" value="TRAP TRANSPORTER LARGE PERMEASE PROTEIN"/>
    <property type="match status" value="1"/>
</dbReference>
<dbReference type="RefSeq" id="WP_095621598.1">
    <property type="nucleotide sequence ID" value="NZ_NSKB01000005.1"/>
</dbReference>
<feature type="transmembrane region" description="Helical" evidence="7">
    <location>
        <begin position="391"/>
        <end position="412"/>
    </location>
</feature>
<dbReference type="EMBL" id="NSKB01000005">
    <property type="protein sequence ID" value="PAU76128.1"/>
    <property type="molecule type" value="Genomic_DNA"/>
</dbReference>
<evidence type="ECO:0000256" key="1">
    <source>
        <dbReference type="ARBA" id="ARBA00004429"/>
    </source>
</evidence>
<comment type="caution">
    <text evidence="9">The sequence shown here is derived from an EMBL/GenBank/DDBJ whole genome shotgun (WGS) entry which is preliminary data.</text>
</comment>
<feature type="transmembrane region" description="Helical" evidence="7">
    <location>
        <begin position="304"/>
        <end position="325"/>
    </location>
</feature>
<evidence type="ECO:0000256" key="3">
    <source>
        <dbReference type="ARBA" id="ARBA00022519"/>
    </source>
</evidence>
<evidence type="ECO:0000256" key="7">
    <source>
        <dbReference type="RuleBase" id="RU369079"/>
    </source>
</evidence>
<evidence type="ECO:0000259" key="8">
    <source>
        <dbReference type="Pfam" id="PF06808"/>
    </source>
</evidence>
<dbReference type="Pfam" id="PF06808">
    <property type="entry name" value="DctM"/>
    <property type="match status" value="1"/>
</dbReference>
<dbReference type="Proteomes" id="UP000217771">
    <property type="component" value="Unassembled WGS sequence"/>
</dbReference>
<feature type="transmembrane region" description="Helical" evidence="7">
    <location>
        <begin position="134"/>
        <end position="162"/>
    </location>
</feature>
<feature type="transmembrane region" description="Helical" evidence="7">
    <location>
        <begin position="212"/>
        <end position="234"/>
    </location>
</feature>
<feature type="transmembrane region" description="Helical" evidence="7">
    <location>
        <begin position="47"/>
        <end position="65"/>
    </location>
</feature>
<dbReference type="GO" id="GO:0022857">
    <property type="term" value="F:transmembrane transporter activity"/>
    <property type="evidence" value="ECO:0007669"/>
    <property type="project" value="UniProtKB-UniRule"/>
</dbReference>
<keyword evidence="10" id="KW-1185">Reference proteome</keyword>
<evidence type="ECO:0000256" key="5">
    <source>
        <dbReference type="ARBA" id="ARBA00022989"/>
    </source>
</evidence>
<name>A0A2A2EU16_9GAMM</name>
<comment type="subunit">
    <text evidence="7">The complex comprises the extracytoplasmic solute receptor protein and the two transmembrane proteins.</text>
</comment>
<comment type="subcellular location">
    <subcellularLocation>
        <location evidence="1 7">Cell inner membrane</location>
        <topology evidence="1 7">Multi-pass membrane protein</topology>
    </subcellularLocation>
</comment>
<sequence>MILLVILLALLTLIGLAMPIAFALTLVSICVLAYSGVDMLVLVQRLYRGTESFPLLAVPLFILAGQIMNHSGISARLIQLARALVGAIRGGLAAVNILTSMFFAGMSGTSMSDTAAVGGVMIPQMVKRGYSAPFTAAVTASSSTIGIIIPPSVPMVLLSAYMGLSTGALFAAGLIAGVLTAVGLITMAWWISVKRQYPIEAAFSLGELGKTFVSALPALMMPVIILGGILGGIFTPTEASAVAVAYGIVAGMLLYRSLSLRMLYRALVESAVLTGAVMFVTAAAHTLGYTFTYQSLGQLVLGPIAALDMGPIGFLLILSLVLIIAGTFLDGIAMMFIVVPLFLPSVQLLGIDPLQFAMVVILCWGIGQQTPPVGAALFITSVIAKVDVIRITYANLPFIAVMLFVLLAVIVWPEGIVMSVPRWLGL</sequence>
<keyword evidence="4 7" id="KW-0812">Transmembrane</keyword>
<keyword evidence="5 7" id="KW-1133">Transmembrane helix</keyword>
<keyword evidence="2" id="KW-1003">Cell membrane</keyword>
<evidence type="ECO:0000313" key="9">
    <source>
        <dbReference type="EMBL" id="PAU76128.1"/>
    </source>
</evidence>
<feature type="transmembrane region" description="Helical" evidence="7">
    <location>
        <begin position="270"/>
        <end position="292"/>
    </location>
</feature>
<evidence type="ECO:0000256" key="6">
    <source>
        <dbReference type="ARBA" id="ARBA00023136"/>
    </source>
</evidence>
<dbReference type="InterPro" id="IPR004681">
    <property type="entry name" value="TRAP_DctM"/>
</dbReference>
<dbReference type="NCBIfam" id="TIGR00786">
    <property type="entry name" value="dctM"/>
    <property type="match status" value="1"/>
</dbReference>
<comment type="function">
    <text evidence="7">Part of the tripartite ATP-independent periplasmic (TRAP) transport system.</text>
</comment>
<dbReference type="OrthoDB" id="8627919at2"/>
<keyword evidence="6 7" id="KW-0472">Membrane</keyword>
<evidence type="ECO:0000313" key="10">
    <source>
        <dbReference type="Proteomes" id="UP000217771"/>
    </source>
</evidence>
<dbReference type="AlphaFoldDB" id="A0A2A2EU16"/>
<feature type="transmembrane region" description="Helical" evidence="7">
    <location>
        <begin position="240"/>
        <end position="258"/>
    </location>
</feature>
<evidence type="ECO:0000256" key="2">
    <source>
        <dbReference type="ARBA" id="ARBA00022475"/>
    </source>
</evidence>
<feature type="transmembrane region" description="Helical" evidence="7">
    <location>
        <begin position="356"/>
        <end position="379"/>
    </location>
</feature>
<keyword evidence="7" id="KW-0813">Transport</keyword>
<feature type="transmembrane region" description="Helical" evidence="7">
    <location>
        <begin position="168"/>
        <end position="191"/>
    </location>
</feature>
<proteinExistence type="inferred from homology"/>
<comment type="caution">
    <text evidence="7">Lacks conserved residue(s) required for the propagation of feature annotation.</text>
</comment>
<feature type="domain" description="TRAP C4-dicarboxylate transport system permease DctM subunit" evidence="8">
    <location>
        <begin position="8"/>
        <end position="414"/>
    </location>
</feature>
<dbReference type="PANTHER" id="PTHR33362">
    <property type="entry name" value="SIALIC ACID TRAP TRANSPORTER PERMEASE PROTEIN SIAT-RELATED"/>
    <property type="match status" value="1"/>
</dbReference>
<accession>A0A2A2EU16</accession>
<dbReference type="InterPro" id="IPR010656">
    <property type="entry name" value="DctM"/>
</dbReference>
<gene>
    <name evidence="9" type="ORF">CK498_14650</name>
</gene>
<dbReference type="GO" id="GO:0005886">
    <property type="term" value="C:plasma membrane"/>
    <property type="evidence" value="ECO:0007669"/>
    <property type="project" value="UniProtKB-SubCell"/>
</dbReference>